<keyword evidence="2" id="KW-1185">Reference proteome</keyword>
<gene>
    <name evidence="1" type="ORF">N8T08_010900</name>
</gene>
<evidence type="ECO:0000313" key="2">
    <source>
        <dbReference type="Proteomes" id="UP001177260"/>
    </source>
</evidence>
<dbReference type="EMBL" id="JAOPJF010000091">
    <property type="protein sequence ID" value="KAK1140068.1"/>
    <property type="molecule type" value="Genomic_DNA"/>
</dbReference>
<protein>
    <submittedName>
        <fullName evidence="1">Uncharacterized protein</fullName>
    </submittedName>
</protein>
<proteinExistence type="predicted"/>
<reference evidence="1 2" key="1">
    <citation type="journal article" date="2023" name="ACS Omega">
        <title>Identification of the Neoaspergillic Acid Biosynthesis Gene Cluster by Establishing an In Vitro CRISPR-Ribonucleoprotein Genetic System in Aspergillus melleus.</title>
        <authorList>
            <person name="Yuan B."/>
            <person name="Grau M.F."/>
            <person name="Murata R.M."/>
            <person name="Torok T."/>
            <person name="Venkateswaran K."/>
            <person name="Stajich J.E."/>
            <person name="Wang C.C.C."/>
        </authorList>
    </citation>
    <scope>NUCLEOTIDE SEQUENCE [LARGE SCALE GENOMIC DNA]</scope>
    <source>
        <strain evidence="1 2">IMV 1140</strain>
    </source>
</reference>
<evidence type="ECO:0000313" key="1">
    <source>
        <dbReference type="EMBL" id="KAK1140068.1"/>
    </source>
</evidence>
<name>A0ACC3ARF6_9EURO</name>
<dbReference type="Proteomes" id="UP001177260">
    <property type="component" value="Unassembled WGS sequence"/>
</dbReference>
<comment type="caution">
    <text evidence="1">The sequence shown here is derived from an EMBL/GenBank/DDBJ whole genome shotgun (WGS) entry which is preliminary data.</text>
</comment>
<accession>A0ACC3ARF6</accession>
<sequence>MDSPVRRQNAVRPSLPLRQRDLSSVAFFLSADVKEPARPEWILATVRLLNTKDFCRTTAPQSLPSGMASSLNQADVPG</sequence>
<organism evidence="1 2">
    <name type="scientific">Aspergillus melleus</name>
    <dbReference type="NCBI Taxonomy" id="138277"/>
    <lineage>
        <taxon>Eukaryota</taxon>
        <taxon>Fungi</taxon>
        <taxon>Dikarya</taxon>
        <taxon>Ascomycota</taxon>
        <taxon>Pezizomycotina</taxon>
        <taxon>Eurotiomycetes</taxon>
        <taxon>Eurotiomycetidae</taxon>
        <taxon>Eurotiales</taxon>
        <taxon>Aspergillaceae</taxon>
        <taxon>Aspergillus</taxon>
        <taxon>Aspergillus subgen. Circumdati</taxon>
    </lineage>
</organism>